<evidence type="ECO:0000256" key="7">
    <source>
        <dbReference type="ARBA" id="ARBA00025795"/>
    </source>
</evidence>
<dbReference type="InterPro" id="IPR000028">
    <property type="entry name" value="Chloroperoxidase"/>
</dbReference>
<dbReference type="SUPFAM" id="SSF47571">
    <property type="entry name" value="Cloroperoxidase"/>
    <property type="match status" value="1"/>
</dbReference>
<dbReference type="PANTHER" id="PTHR33577">
    <property type="entry name" value="STERIGMATOCYSTIN BIOSYNTHESIS PEROXIDASE STCC-RELATED"/>
    <property type="match status" value="1"/>
</dbReference>
<evidence type="ECO:0000256" key="6">
    <source>
        <dbReference type="ARBA" id="ARBA00023004"/>
    </source>
</evidence>
<comment type="cofactor">
    <cofactor evidence="1">
        <name>heme b</name>
        <dbReference type="ChEBI" id="CHEBI:60344"/>
    </cofactor>
</comment>
<evidence type="ECO:0000313" key="10">
    <source>
        <dbReference type="EMBL" id="CRL30429.1"/>
    </source>
</evidence>
<evidence type="ECO:0000256" key="4">
    <source>
        <dbReference type="ARBA" id="ARBA00022723"/>
    </source>
</evidence>
<dbReference type="Gene3D" id="1.10.489.10">
    <property type="entry name" value="Chloroperoxidase-like"/>
    <property type="match status" value="1"/>
</dbReference>
<sequence>MRILTTGLLLWLLSLINLVSAFPGSMNGHDGHSGHQSMYKRCPYANTQDQVKPKTEHEKRFLFSLMKSPIDITGEHAFQPPDFENGDQRGPCPGLNALANHGYIPRSGVVSFVNVIAAINKVYGMGVDLATVLAIMGTVWTGDVLSLDPSFSIGGPDTGVNNLLNNLGGILGEPQGLIGSHNFIEADSSNTRDDLYVTGNSWTLNMDKFMTWYNMSSDGTYDMSLMAERAKIRMDQTIHTNPDFYYGPVTGLIARNAGYIFAGRLFRNHSTENPEGTLTKSHLRNFYGIYGPEHNLTYREGWERIPENWYKTPVDYGLISLNVDLIGFISRYPELGSIGGNTGEVDSFAGVDLGDLTGGVLNLAGLLKDNNLLCFVTEVLKFASPNALAGIYSTVAKPLEFVTNILAVPLLNFTCPAFQDLQMGGKPLWDALQDDFPGALKSNRSL</sequence>
<accession>A0A0G4PW85</accession>
<organism evidence="10 11">
    <name type="scientific">Penicillium camemberti (strain FM 013)</name>
    <dbReference type="NCBI Taxonomy" id="1429867"/>
    <lineage>
        <taxon>Eukaryota</taxon>
        <taxon>Fungi</taxon>
        <taxon>Dikarya</taxon>
        <taxon>Ascomycota</taxon>
        <taxon>Pezizomycotina</taxon>
        <taxon>Eurotiomycetes</taxon>
        <taxon>Eurotiomycetidae</taxon>
        <taxon>Eurotiales</taxon>
        <taxon>Aspergillaceae</taxon>
        <taxon>Penicillium</taxon>
    </lineage>
</organism>
<keyword evidence="5" id="KW-0560">Oxidoreductase</keyword>
<dbReference type="STRING" id="1429867.A0A0G4PW85"/>
<comment type="similarity">
    <text evidence="7">Belongs to the chloroperoxidase family.</text>
</comment>
<evidence type="ECO:0000256" key="8">
    <source>
        <dbReference type="SAM" id="SignalP"/>
    </source>
</evidence>
<dbReference type="PANTHER" id="PTHR33577:SF16">
    <property type="entry name" value="HEME HALOPEROXIDASE FAMILY PROFILE DOMAIN-CONTAINING PROTEIN"/>
    <property type="match status" value="1"/>
</dbReference>
<gene>
    <name evidence="10" type="ORF">PCAMFM013_S051g000032</name>
</gene>
<evidence type="ECO:0000259" key="9">
    <source>
        <dbReference type="PROSITE" id="PS51405"/>
    </source>
</evidence>
<proteinExistence type="inferred from homology"/>
<dbReference type="PROSITE" id="PS51405">
    <property type="entry name" value="HEME_HALOPEROXIDASE"/>
    <property type="match status" value="1"/>
</dbReference>
<keyword evidence="11" id="KW-1185">Reference proteome</keyword>
<dbReference type="Pfam" id="PF01328">
    <property type="entry name" value="Peroxidase_2"/>
    <property type="match status" value="1"/>
</dbReference>
<dbReference type="GO" id="GO:0004601">
    <property type="term" value="F:peroxidase activity"/>
    <property type="evidence" value="ECO:0007669"/>
    <property type="project" value="UniProtKB-KW"/>
</dbReference>
<evidence type="ECO:0000256" key="5">
    <source>
        <dbReference type="ARBA" id="ARBA00023002"/>
    </source>
</evidence>
<evidence type="ECO:0000313" key="11">
    <source>
        <dbReference type="Proteomes" id="UP000053732"/>
    </source>
</evidence>
<dbReference type="AlphaFoldDB" id="A0A0G4PW85"/>
<feature type="chain" id="PRO_5005195900" evidence="8">
    <location>
        <begin position="22"/>
        <end position="446"/>
    </location>
</feature>
<dbReference type="GO" id="GO:0046872">
    <property type="term" value="F:metal ion binding"/>
    <property type="evidence" value="ECO:0007669"/>
    <property type="project" value="UniProtKB-KW"/>
</dbReference>
<evidence type="ECO:0000256" key="3">
    <source>
        <dbReference type="ARBA" id="ARBA00022617"/>
    </source>
</evidence>
<dbReference type="InterPro" id="IPR036851">
    <property type="entry name" value="Chloroperoxidase-like_sf"/>
</dbReference>
<evidence type="ECO:0000256" key="2">
    <source>
        <dbReference type="ARBA" id="ARBA00022559"/>
    </source>
</evidence>
<keyword evidence="3" id="KW-0349">Heme</keyword>
<protein>
    <submittedName>
        <fullName evidence="10">Chloroperoxidase</fullName>
    </submittedName>
</protein>
<keyword evidence="8" id="KW-0732">Signal</keyword>
<keyword evidence="2 10" id="KW-0575">Peroxidase</keyword>
<feature type="signal peptide" evidence="8">
    <location>
        <begin position="1"/>
        <end position="21"/>
    </location>
</feature>
<name>A0A0G4PW85_PENC3</name>
<evidence type="ECO:0000256" key="1">
    <source>
        <dbReference type="ARBA" id="ARBA00001970"/>
    </source>
</evidence>
<feature type="domain" description="Heme haloperoxidase family profile" evidence="9">
    <location>
        <begin position="74"/>
        <end position="323"/>
    </location>
</feature>
<keyword evidence="6" id="KW-0408">Iron</keyword>
<keyword evidence="4" id="KW-0479">Metal-binding</keyword>
<reference evidence="10 11" key="1">
    <citation type="journal article" date="2014" name="Nat. Commun.">
        <title>Multiple recent horizontal transfers of a large genomic region in cheese making fungi.</title>
        <authorList>
            <person name="Cheeseman K."/>
            <person name="Ropars J."/>
            <person name="Renault P."/>
            <person name="Dupont J."/>
            <person name="Gouzy J."/>
            <person name="Branca A."/>
            <person name="Abraham A.L."/>
            <person name="Ceppi M."/>
            <person name="Conseiller E."/>
            <person name="Debuchy R."/>
            <person name="Malagnac F."/>
            <person name="Goarin A."/>
            <person name="Silar P."/>
            <person name="Lacoste S."/>
            <person name="Sallet E."/>
            <person name="Bensimon A."/>
            <person name="Giraud T."/>
            <person name="Brygoo Y."/>
        </authorList>
    </citation>
    <scope>NUCLEOTIDE SEQUENCE [LARGE SCALE GENOMIC DNA]</scope>
    <source>
        <strain evidence="11">FM 013</strain>
    </source>
</reference>
<dbReference type="Proteomes" id="UP000053732">
    <property type="component" value="Unassembled WGS sequence"/>
</dbReference>
<dbReference type="EMBL" id="HG793184">
    <property type="protein sequence ID" value="CRL30429.1"/>
    <property type="molecule type" value="Genomic_DNA"/>
</dbReference>